<organism evidence="1 2">
    <name type="scientific">Lasiosphaeria ovina</name>
    <dbReference type="NCBI Taxonomy" id="92902"/>
    <lineage>
        <taxon>Eukaryota</taxon>
        <taxon>Fungi</taxon>
        <taxon>Dikarya</taxon>
        <taxon>Ascomycota</taxon>
        <taxon>Pezizomycotina</taxon>
        <taxon>Sordariomycetes</taxon>
        <taxon>Sordariomycetidae</taxon>
        <taxon>Sordariales</taxon>
        <taxon>Lasiosphaeriaceae</taxon>
        <taxon>Lasiosphaeria</taxon>
    </lineage>
</organism>
<proteinExistence type="predicted"/>
<reference evidence="1" key="2">
    <citation type="submission" date="2023-06" db="EMBL/GenBank/DDBJ databases">
        <authorList>
            <consortium name="Lawrence Berkeley National Laboratory"/>
            <person name="Haridas S."/>
            <person name="Hensen N."/>
            <person name="Bonometti L."/>
            <person name="Westerberg I."/>
            <person name="Brannstrom I.O."/>
            <person name="Guillou S."/>
            <person name="Cros-Aarteil S."/>
            <person name="Calhoun S."/>
            <person name="Kuo A."/>
            <person name="Mondo S."/>
            <person name="Pangilinan J."/>
            <person name="Riley R."/>
            <person name="Labutti K."/>
            <person name="Andreopoulos B."/>
            <person name="Lipzen A."/>
            <person name="Chen C."/>
            <person name="Yanf M."/>
            <person name="Daum C."/>
            <person name="Ng V."/>
            <person name="Clum A."/>
            <person name="Steindorff A."/>
            <person name="Ohm R."/>
            <person name="Martin F."/>
            <person name="Silar P."/>
            <person name="Natvig D."/>
            <person name="Lalanne C."/>
            <person name="Gautier V."/>
            <person name="Ament-Velasquez S.L."/>
            <person name="Kruys A."/>
            <person name="Hutchinson M.I."/>
            <person name="Powell A.J."/>
            <person name="Barry K."/>
            <person name="Miller A.N."/>
            <person name="Grigoriev I.V."/>
            <person name="Debuchy R."/>
            <person name="Gladieux P."/>
            <person name="Thoren M.H."/>
            <person name="Johannesson H."/>
        </authorList>
    </citation>
    <scope>NUCLEOTIDE SEQUENCE</scope>
    <source>
        <strain evidence="1">CBS 958.72</strain>
    </source>
</reference>
<dbReference type="EMBL" id="JAULSN010000002">
    <property type="protein sequence ID" value="KAK3380687.1"/>
    <property type="molecule type" value="Genomic_DNA"/>
</dbReference>
<comment type="caution">
    <text evidence="1">The sequence shown here is derived from an EMBL/GenBank/DDBJ whole genome shotgun (WGS) entry which is preliminary data.</text>
</comment>
<protein>
    <submittedName>
        <fullName evidence="1">Uncharacterized protein</fullName>
    </submittedName>
</protein>
<name>A0AAE0NFR1_9PEZI</name>
<evidence type="ECO:0000313" key="2">
    <source>
        <dbReference type="Proteomes" id="UP001287356"/>
    </source>
</evidence>
<dbReference type="AlphaFoldDB" id="A0AAE0NFR1"/>
<accession>A0AAE0NFR1</accession>
<keyword evidence="2" id="KW-1185">Reference proteome</keyword>
<evidence type="ECO:0000313" key="1">
    <source>
        <dbReference type="EMBL" id="KAK3380687.1"/>
    </source>
</evidence>
<dbReference type="Proteomes" id="UP001287356">
    <property type="component" value="Unassembled WGS sequence"/>
</dbReference>
<sequence>MSNGNPQAAGYPQAVAQLQATRTSENLGWFPWMQEDFGKWIRKDLPNNLAEVYNYNFNQGRAQAQADEWLVQTEAPVFCCEVLDAQTWTRKHPKLKQRSHKGMMQLEKDFRSDVRDLVQVIVLHLRVLVAMNKNPDAFKPDMNLTDSAATLDKLYKEAVEKKGKGEKETALLAITAAAVGEFSKLDGPEVPSFTWITDSAKMKVAKAKLAKRLWASIGRNSSPISADILKKVVGK</sequence>
<reference evidence="1" key="1">
    <citation type="journal article" date="2023" name="Mol. Phylogenet. Evol.">
        <title>Genome-scale phylogeny and comparative genomics of the fungal order Sordariales.</title>
        <authorList>
            <person name="Hensen N."/>
            <person name="Bonometti L."/>
            <person name="Westerberg I."/>
            <person name="Brannstrom I.O."/>
            <person name="Guillou S."/>
            <person name="Cros-Aarteil S."/>
            <person name="Calhoun S."/>
            <person name="Haridas S."/>
            <person name="Kuo A."/>
            <person name="Mondo S."/>
            <person name="Pangilinan J."/>
            <person name="Riley R."/>
            <person name="LaButti K."/>
            <person name="Andreopoulos B."/>
            <person name="Lipzen A."/>
            <person name="Chen C."/>
            <person name="Yan M."/>
            <person name="Daum C."/>
            <person name="Ng V."/>
            <person name="Clum A."/>
            <person name="Steindorff A."/>
            <person name="Ohm R.A."/>
            <person name="Martin F."/>
            <person name="Silar P."/>
            <person name="Natvig D.O."/>
            <person name="Lalanne C."/>
            <person name="Gautier V."/>
            <person name="Ament-Velasquez S.L."/>
            <person name="Kruys A."/>
            <person name="Hutchinson M.I."/>
            <person name="Powell A.J."/>
            <person name="Barry K."/>
            <person name="Miller A.N."/>
            <person name="Grigoriev I.V."/>
            <person name="Debuchy R."/>
            <person name="Gladieux P."/>
            <person name="Hiltunen Thoren M."/>
            <person name="Johannesson H."/>
        </authorList>
    </citation>
    <scope>NUCLEOTIDE SEQUENCE</scope>
    <source>
        <strain evidence="1">CBS 958.72</strain>
    </source>
</reference>
<gene>
    <name evidence="1" type="ORF">B0T24DRAFT_591140</name>
</gene>